<evidence type="ECO:0000256" key="2">
    <source>
        <dbReference type="ARBA" id="ARBA00022664"/>
    </source>
</evidence>
<dbReference type="SMART" id="SM01027">
    <property type="entry name" value="Beta-Casp"/>
    <property type="match status" value="1"/>
</dbReference>
<dbReference type="Pfam" id="PF10996">
    <property type="entry name" value="Beta-Casp"/>
    <property type="match status" value="1"/>
</dbReference>
<dbReference type="Pfam" id="PF16661">
    <property type="entry name" value="Lactamase_B_6"/>
    <property type="match status" value="1"/>
</dbReference>
<keyword evidence="3 4" id="KW-0539">Nucleus</keyword>
<dbReference type="InterPro" id="IPR025069">
    <property type="entry name" value="Cpsf2_C"/>
</dbReference>
<comment type="caution">
    <text evidence="7">The sequence shown here is derived from an EMBL/GenBank/DDBJ whole genome shotgun (WGS) entry which is preliminary data.</text>
</comment>
<dbReference type="Proteomes" id="UP001491310">
    <property type="component" value="Unassembled WGS sequence"/>
</dbReference>
<dbReference type="InterPro" id="IPR011108">
    <property type="entry name" value="RMMBL"/>
</dbReference>
<dbReference type="Pfam" id="PF07521">
    <property type="entry name" value="RMMBL"/>
    <property type="match status" value="1"/>
</dbReference>
<comment type="subcellular location">
    <subcellularLocation>
        <location evidence="1 4">Nucleus</location>
    </subcellularLocation>
</comment>
<dbReference type="Pfam" id="PF13299">
    <property type="entry name" value="CPSF100_C"/>
    <property type="match status" value="1"/>
</dbReference>
<keyword evidence="4" id="KW-0694">RNA-binding</keyword>
<evidence type="ECO:0000256" key="1">
    <source>
        <dbReference type="ARBA" id="ARBA00004123"/>
    </source>
</evidence>
<evidence type="ECO:0000256" key="4">
    <source>
        <dbReference type="RuleBase" id="RU365006"/>
    </source>
</evidence>
<feature type="domain" description="Beta-Casp" evidence="6">
    <location>
        <begin position="243"/>
        <end position="366"/>
    </location>
</feature>
<keyword evidence="2 4" id="KW-0507">mRNA processing</keyword>
<gene>
    <name evidence="7" type="ORF">WJX75_008800</name>
</gene>
<dbReference type="InterPro" id="IPR036866">
    <property type="entry name" value="RibonucZ/Hydroxyglut_hydro"/>
</dbReference>
<dbReference type="InterPro" id="IPR027075">
    <property type="entry name" value="CPSF2"/>
</dbReference>
<accession>A0ABR2YS22</accession>
<dbReference type="CDD" id="cd16293">
    <property type="entry name" value="CPSF2-like_MBL-fold"/>
    <property type="match status" value="1"/>
</dbReference>
<evidence type="ECO:0000256" key="3">
    <source>
        <dbReference type="ARBA" id="ARBA00023242"/>
    </source>
</evidence>
<evidence type="ECO:0000259" key="6">
    <source>
        <dbReference type="SMART" id="SM01027"/>
    </source>
</evidence>
<dbReference type="InterPro" id="IPR022712">
    <property type="entry name" value="Beta_Casp"/>
</dbReference>
<comment type="similarity">
    <text evidence="4">Belongs to the metallo-beta-lactamase superfamily. RNA-metabolizing metallo-beta-lactamase-like family. CPSF2/YSH1 subfamily.</text>
</comment>
<reference evidence="7 8" key="1">
    <citation type="journal article" date="2024" name="Nat. Commun.">
        <title>Phylogenomics reveals the evolutionary origins of lichenization in chlorophyte algae.</title>
        <authorList>
            <person name="Puginier C."/>
            <person name="Libourel C."/>
            <person name="Otte J."/>
            <person name="Skaloud P."/>
            <person name="Haon M."/>
            <person name="Grisel S."/>
            <person name="Petersen M."/>
            <person name="Berrin J.G."/>
            <person name="Delaux P.M."/>
            <person name="Dal Grande F."/>
            <person name="Keller J."/>
        </authorList>
    </citation>
    <scope>NUCLEOTIDE SEQUENCE [LARGE SCALE GENOMIC DNA]</scope>
    <source>
        <strain evidence="7 8">SAG 216-7</strain>
    </source>
</reference>
<proteinExistence type="inferred from homology"/>
<organism evidence="7 8">
    <name type="scientific">Coccomyxa subellipsoidea</name>
    <dbReference type="NCBI Taxonomy" id="248742"/>
    <lineage>
        <taxon>Eukaryota</taxon>
        <taxon>Viridiplantae</taxon>
        <taxon>Chlorophyta</taxon>
        <taxon>core chlorophytes</taxon>
        <taxon>Trebouxiophyceae</taxon>
        <taxon>Trebouxiophyceae incertae sedis</taxon>
        <taxon>Coccomyxaceae</taxon>
        <taxon>Coccomyxa</taxon>
    </lineage>
</organism>
<feature type="region of interest" description="Disordered" evidence="5">
    <location>
        <begin position="406"/>
        <end position="426"/>
    </location>
</feature>
<evidence type="ECO:0000256" key="5">
    <source>
        <dbReference type="SAM" id="MobiDB-lite"/>
    </source>
</evidence>
<evidence type="ECO:0000313" key="8">
    <source>
        <dbReference type="Proteomes" id="UP001491310"/>
    </source>
</evidence>
<dbReference type="EMBL" id="JALJOT010000006">
    <property type="protein sequence ID" value="KAK9909873.1"/>
    <property type="molecule type" value="Genomic_DNA"/>
</dbReference>
<evidence type="ECO:0000313" key="7">
    <source>
        <dbReference type="EMBL" id="KAK9909873.1"/>
    </source>
</evidence>
<dbReference type="InterPro" id="IPR035639">
    <property type="entry name" value="CPSF2_MBL"/>
</dbReference>
<name>A0ABR2YS22_9CHLO</name>
<dbReference type="Gene3D" id="3.60.15.10">
    <property type="entry name" value="Ribonuclease Z/Hydroxyacylglutathione hydrolase-like"/>
    <property type="match status" value="1"/>
</dbReference>
<dbReference type="InterPro" id="IPR001279">
    <property type="entry name" value="Metallo-B-lactamas"/>
</dbReference>
<dbReference type="PANTHER" id="PTHR45922">
    <property type="entry name" value="CLEAVAGE AND POLYADENYLATION SPECIFICITY FACTOR SUBUNIT 2"/>
    <property type="match status" value="1"/>
</dbReference>
<sequence length="737" mass="80166">MGIQVTPLYGAGTDGPVCNLLQVDELILLLDCGWDDAFDVELLRPLQNVIGHVHGVLITHPDPAHLGALPYLVGRMKLSVPVYATFPVQKMGEIFMYDQYVTRHAVSEFAVFNLDDVDEAFARITPLKYQQTFTLEGPGEGFSITPFAAGHLLGGCIWRITTPEEEHIVYAVHYNHKKERHLNGGVLDSAFSRPAILITDADNAMQEPVGSRDTLDNKLREAIMATVRQNGNVLLPVDAAGRLLELVLLLEDHWDKQKLTYPLVLLSPMAYNVLELASSQLEWMSHHIGQQFERTKRNPFAVRHLKLCRTMEELATLRPGPRVVMATLPSLEAGGARQLLTAWAVNPANLILFTGRAMGDTLAGVLQQNMHSGQAFTVSMRLSKRVPLQGDELKAWVESQTAHVVDEEKTPNRHAPSELPSRMSTESIGKISRSASGGAKLSPASQQSSSMAALPAATVLIDGFVVPEGAAAPMFPFEDDENDYDDYGAVLHPGEFRQADGVASATAMETDGEEDGPEREEVPTKVVVEDALLAVHARLLFLDYDSRSDGRSMRFILGKVAPRHLVLVHGTPPATEVLRDACTEDLYAVNGQVHCPANGETVDVSAGTSSFQVGLSDGLLSQLRMRQMGTEYALAWVHGLVASGNTGALPEVLPAQVSAEEALEGGVFIGDAKLSDLKTALEKEGIAAVFVEGHLQCSGSVSVKRTVLEDGGIILEGPLSDDYYRIRTVLYSQYQVC</sequence>
<feature type="region of interest" description="Disordered" evidence="5">
    <location>
        <begin position="502"/>
        <end position="522"/>
    </location>
</feature>
<dbReference type="SUPFAM" id="SSF56281">
    <property type="entry name" value="Metallo-hydrolase/oxidoreductase"/>
    <property type="match status" value="1"/>
</dbReference>
<dbReference type="PANTHER" id="PTHR45922:SF1">
    <property type="entry name" value="CLEAVAGE AND POLYADENYLATION SPECIFICITY FACTOR SUBUNIT 2"/>
    <property type="match status" value="1"/>
</dbReference>
<protein>
    <recommendedName>
        <fullName evidence="4">Cleavage and polyadenylation specificity factor subunit 2</fullName>
    </recommendedName>
    <alternativeName>
        <fullName evidence="4">Cleavage and polyadenylation specificity factor 100 kDa subunit</fullName>
    </alternativeName>
</protein>
<keyword evidence="8" id="KW-1185">Reference proteome</keyword>